<keyword evidence="1" id="KW-1133">Transmembrane helix</keyword>
<proteinExistence type="predicted"/>
<reference evidence="2 3" key="1">
    <citation type="submission" date="2021-06" db="EMBL/GenBank/DDBJ databases">
        <title>Differences between aerobic and microaerobic xylene degrading microbial communities.</title>
        <authorList>
            <person name="Banerjee S."/>
            <person name="Tancsics A."/>
        </authorList>
    </citation>
    <scope>NUCLEOTIDE SEQUENCE [LARGE SCALE GENOMIC DNA]</scope>
    <source>
        <strain evidence="2 3">MAP12</strain>
    </source>
</reference>
<protein>
    <submittedName>
        <fullName evidence="2">Uncharacterized protein</fullName>
    </submittedName>
</protein>
<dbReference type="RefSeq" id="WP_217681152.1">
    <property type="nucleotide sequence ID" value="NZ_JAHRGL010000018.1"/>
</dbReference>
<gene>
    <name evidence="2" type="ORF">KRX52_07670</name>
</gene>
<keyword evidence="1" id="KW-0472">Membrane</keyword>
<keyword evidence="1" id="KW-0812">Transmembrane</keyword>
<feature type="transmembrane region" description="Helical" evidence="1">
    <location>
        <begin position="7"/>
        <end position="27"/>
    </location>
</feature>
<dbReference type="Proteomes" id="UP000813068">
    <property type="component" value="Unassembled WGS sequence"/>
</dbReference>
<feature type="transmembrane region" description="Helical" evidence="1">
    <location>
        <begin position="77"/>
        <end position="97"/>
    </location>
</feature>
<sequence length="136" mass="14729">MHAAVTLIKILLIPVFAIAFFGGFSKFAVMPLTDLIPANPNNSMTGILLSSVALNFILTALAASIIAFPAAYIYKKYAPLAALAIYTPILFFSITALKAESLNLLFSTSYPLLIELILIPLSAHRAWLYLEASHSN</sequence>
<organism evidence="2 3">
    <name type="scientific">Geopseudomonas aromaticivorans</name>
    <dbReference type="NCBI Taxonomy" id="2849492"/>
    <lineage>
        <taxon>Bacteria</taxon>
        <taxon>Pseudomonadati</taxon>
        <taxon>Pseudomonadota</taxon>
        <taxon>Gammaproteobacteria</taxon>
        <taxon>Pseudomonadales</taxon>
        <taxon>Pseudomonadaceae</taxon>
        <taxon>Geopseudomonas</taxon>
    </lineage>
</organism>
<evidence type="ECO:0000313" key="2">
    <source>
        <dbReference type="EMBL" id="MBV2132682.1"/>
    </source>
</evidence>
<dbReference type="EMBL" id="JAHRGL010000018">
    <property type="protein sequence ID" value="MBV2132682.1"/>
    <property type="molecule type" value="Genomic_DNA"/>
</dbReference>
<evidence type="ECO:0000256" key="1">
    <source>
        <dbReference type="SAM" id="Phobius"/>
    </source>
</evidence>
<evidence type="ECO:0000313" key="3">
    <source>
        <dbReference type="Proteomes" id="UP000813068"/>
    </source>
</evidence>
<keyword evidence="3" id="KW-1185">Reference proteome</keyword>
<name>A0ABS6MV58_9GAMM</name>
<feature type="transmembrane region" description="Helical" evidence="1">
    <location>
        <begin position="109"/>
        <end position="130"/>
    </location>
</feature>
<accession>A0ABS6MV58</accession>
<comment type="caution">
    <text evidence="2">The sequence shown here is derived from an EMBL/GenBank/DDBJ whole genome shotgun (WGS) entry which is preliminary data.</text>
</comment>
<feature type="transmembrane region" description="Helical" evidence="1">
    <location>
        <begin position="47"/>
        <end position="70"/>
    </location>
</feature>